<keyword evidence="2" id="KW-0732">Signal</keyword>
<gene>
    <name evidence="4" type="ORF">SAMN04488528_103613</name>
</gene>
<accession>A0A1I1AG32</accession>
<feature type="signal peptide" evidence="2">
    <location>
        <begin position="1"/>
        <end position="26"/>
    </location>
</feature>
<reference evidence="4 5" key="1">
    <citation type="submission" date="2016-10" db="EMBL/GenBank/DDBJ databases">
        <authorList>
            <person name="de Groot N.N."/>
        </authorList>
    </citation>
    <scope>NUCLEOTIDE SEQUENCE [LARGE SCALE GENOMIC DNA]</scope>
    <source>
        <strain evidence="4 5">DSM 12271</strain>
    </source>
</reference>
<evidence type="ECO:0000313" key="4">
    <source>
        <dbReference type="EMBL" id="SFB36985.1"/>
    </source>
</evidence>
<dbReference type="OrthoDB" id="1937927at2"/>
<dbReference type="EMBL" id="FOKI01000036">
    <property type="protein sequence ID" value="SFB36985.1"/>
    <property type="molecule type" value="Genomic_DNA"/>
</dbReference>
<keyword evidence="5" id="KW-1185">Reference proteome</keyword>
<feature type="domain" description="Zn-dependent PLC" evidence="3">
    <location>
        <begin position="62"/>
        <end position="295"/>
    </location>
</feature>
<feature type="chain" id="PRO_5011784191" description="Zn-dependent PLC domain-containing protein" evidence="2">
    <location>
        <begin position="27"/>
        <end position="295"/>
    </location>
</feature>
<dbReference type="RefSeq" id="WP_090042703.1">
    <property type="nucleotide sequence ID" value="NZ_FOKI01000036.1"/>
</dbReference>
<sequence>MKKFFIKVVCSLGIILLSYSPLISIAITDTYPEFNKSLIDDITSGKSEVFGKGKPFMFSFHSNEDSRWQSGGIDHTHQYLTSVAIKTLINDKGNKYENLIYPYAHKLLEGCDLPDIDETYPFYAHHFYNPYTNKNYLLGNITAKTKFIEHLNNAKDLYPTDKYTSFSELGRALHYLSDINEPHHSSSSPAFITNHVVYEKWADEHRTYYTINFGTMYDLCFSESFNKFLNVAADKSASNSYRNSLAAQELKIEPFGIYPLILNDSDSWCKSANRTMTYCEDMITTVLFRFFEEVI</sequence>
<dbReference type="InterPro" id="IPR008947">
    <property type="entry name" value="PLipase_C/P1_nuclease_dom_sf"/>
</dbReference>
<dbReference type="Proteomes" id="UP000198619">
    <property type="component" value="Unassembled WGS sequence"/>
</dbReference>
<organism evidence="4 5">
    <name type="scientific">Clostridium frigidicarnis</name>
    <dbReference type="NCBI Taxonomy" id="84698"/>
    <lineage>
        <taxon>Bacteria</taxon>
        <taxon>Bacillati</taxon>
        <taxon>Bacillota</taxon>
        <taxon>Clostridia</taxon>
        <taxon>Eubacteriales</taxon>
        <taxon>Clostridiaceae</taxon>
        <taxon>Clostridium</taxon>
    </lineage>
</organism>
<keyword evidence="1" id="KW-0964">Secreted</keyword>
<dbReference type="SUPFAM" id="SSF48537">
    <property type="entry name" value="Phospholipase C/P1 nuclease"/>
    <property type="match status" value="1"/>
</dbReference>
<evidence type="ECO:0000259" key="3">
    <source>
        <dbReference type="PROSITE" id="PS51346"/>
    </source>
</evidence>
<dbReference type="STRING" id="84698.SAMN04488528_103613"/>
<evidence type="ECO:0000313" key="5">
    <source>
        <dbReference type="Proteomes" id="UP000198619"/>
    </source>
</evidence>
<dbReference type="SMART" id="SM00770">
    <property type="entry name" value="Zn_dep_PLPC"/>
    <property type="match status" value="1"/>
</dbReference>
<dbReference type="PROSITE" id="PS51346">
    <property type="entry name" value="PROKAR_ZN_DEPEND_PLPC_2"/>
    <property type="match status" value="1"/>
</dbReference>
<dbReference type="CDD" id="cd11009">
    <property type="entry name" value="Zn_dep_PLPC"/>
    <property type="match status" value="1"/>
</dbReference>
<evidence type="ECO:0000256" key="1">
    <source>
        <dbReference type="ARBA" id="ARBA00022525"/>
    </source>
</evidence>
<dbReference type="GO" id="GO:0008270">
    <property type="term" value="F:zinc ion binding"/>
    <property type="evidence" value="ECO:0007669"/>
    <property type="project" value="InterPro"/>
</dbReference>
<proteinExistence type="predicted"/>
<evidence type="ECO:0000256" key="2">
    <source>
        <dbReference type="SAM" id="SignalP"/>
    </source>
</evidence>
<name>A0A1I1AG32_9CLOT</name>
<dbReference type="AlphaFoldDB" id="A0A1I1AG32"/>
<dbReference type="GO" id="GO:0004629">
    <property type="term" value="F:phospholipase C activity"/>
    <property type="evidence" value="ECO:0007669"/>
    <property type="project" value="InterPro"/>
</dbReference>
<protein>
    <recommendedName>
        <fullName evidence="3">Zn-dependent PLC domain-containing protein</fullName>
    </recommendedName>
</protein>
<dbReference type="Gene3D" id="1.10.575.10">
    <property type="entry name" value="P1 Nuclease"/>
    <property type="match status" value="1"/>
</dbReference>
<dbReference type="InterPro" id="IPR001531">
    <property type="entry name" value="Zn_PLipaseC"/>
</dbReference>